<evidence type="ECO:0000313" key="2">
    <source>
        <dbReference type="EMBL" id="MED6126786.1"/>
    </source>
</evidence>
<keyword evidence="1" id="KW-1133">Transmembrane helix</keyword>
<name>A0ABU6RRN2_9FABA</name>
<protein>
    <recommendedName>
        <fullName evidence="4">Secreted protein</fullName>
    </recommendedName>
</protein>
<gene>
    <name evidence="2" type="ORF">PIB30_081902</name>
</gene>
<organism evidence="2 3">
    <name type="scientific">Stylosanthes scabra</name>
    <dbReference type="NCBI Taxonomy" id="79078"/>
    <lineage>
        <taxon>Eukaryota</taxon>
        <taxon>Viridiplantae</taxon>
        <taxon>Streptophyta</taxon>
        <taxon>Embryophyta</taxon>
        <taxon>Tracheophyta</taxon>
        <taxon>Spermatophyta</taxon>
        <taxon>Magnoliopsida</taxon>
        <taxon>eudicotyledons</taxon>
        <taxon>Gunneridae</taxon>
        <taxon>Pentapetalae</taxon>
        <taxon>rosids</taxon>
        <taxon>fabids</taxon>
        <taxon>Fabales</taxon>
        <taxon>Fabaceae</taxon>
        <taxon>Papilionoideae</taxon>
        <taxon>50 kb inversion clade</taxon>
        <taxon>dalbergioids sensu lato</taxon>
        <taxon>Dalbergieae</taxon>
        <taxon>Pterocarpus clade</taxon>
        <taxon>Stylosanthes</taxon>
    </lineage>
</organism>
<dbReference type="EMBL" id="JASCZI010031449">
    <property type="protein sequence ID" value="MED6126786.1"/>
    <property type="molecule type" value="Genomic_DNA"/>
</dbReference>
<keyword evidence="3" id="KW-1185">Reference proteome</keyword>
<evidence type="ECO:0008006" key="4">
    <source>
        <dbReference type="Google" id="ProtNLM"/>
    </source>
</evidence>
<feature type="transmembrane region" description="Helical" evidence="1">
    <location>
        <begin position="66"/>
        <end position="84"/>
    </location>
</feature>
<evidence type="ECO:0000313" key="3">
    <source>
        <dbReference type="Proteomes" id="UP001341840"/>
    </source>
</evidence>
<dbReference type="Proteomes" id="UP001341840">
    <property type="component" value="Unassembled WGS sequence"/>
</dbReference>
<sequence length="92" mass="10413">MLSPPNVLWRGSWIRPLTRAFVFVVLLLCCAPCRAHSLLLPPLLHRSFVDSLSVQHNRIGTKMRSLQLRILLMLMALTVMVCSMPSSPRMDA</sequence>
<reference evidence="2 3" key="1">
    <citation type="journal article" date="2023" name="Plants (Basel)">
        <title>Bridging the Gap: Combining Genomics and Transcriptomics Approaches to Understand Stylosanthes scabra, an Orphan Legume from the Brazilian Caatinga.</title>
        <authorList>
            <person name="Ferreira-Neto J.R.C."/>
            <person name="da Silva M.D."/>
            <person name="Binneck E."/>
            <person name="de Melo N.F."/>
            <person name="da Silva R.H."/>
            <person name="de Melo A.L.T.M."/>
            <person name="Pandolfi V."/>
            <person name="Bustamante F.O."/>
            <person name="Brasileiro-Vidal A.C."/>
            <person name="Benko-Iseppon A.M."/>
        </authorList>
    </citation>
    <scope>NUCLEOTIDE SEQUENCE [LARGE SCALE GENOMIC DNA]</scope>
    <source>
        <tissue evidence="2">Leaves</tissue>
    </source>
</reference>
<accession>A0ABU6RRN2</accession>
<evidence type="ECO:0000256" key="1">
    <source>
        <dbReference type="SAM" id="Phobius"/>
    </source>
</evidence>
<proteinExistence type="predicted"/>
<keyword evidence="1" id="KW-0812">Transmembrane</keyword>
<keyword evidence="1" id="KW-0472">Membrane</keyword>
<comment type="caution">
    <text evidence="2">The sequence shown here is derived from an EMBL/GenBank/DDBJ whole genome shotgun (WGS) entry which is preliminary data.</text>
</comment>